<comment type="subcellular location">
    <subcellularLocation>
        <location evidence="2">Cytoplasm</location>
    </subcellularLocation>
    <subcellularLocation>
        <location evidence="1">Nucleus</location>
    </subcellularLocation>
</comment>
<dbReference type="InterPro" id="IPR052094">
    <property type="entry name" value="Pre-mRNA-splicing_ERAD"/>
</dbReference>
<dbReference type="PANTHER" id="PTHR44313">
    <property type="entry name" value="DNAJ HOMOLOG SUBFAMILY C MEMBER 17"/>
    <property type="match status" value="1"/>
</dbReference>
<evidence type="ECO:0000259" key="7">
    <source>
        <dbReference type="PROSITE" id="PS50076"/>
    </source>
</evidence>
<dbReference type="EMBL" id="CAJVPI010000684">
    <property type="protein sequence ID" value="CAG8562605.1"/>
    <property type="molecule type" value="Genomic_DNA"/>
</dbReference>
<dbReference type="InterPro" id="IPR018253">
    <property type="entry name" value="DnaJ_domain_CS"/>
</dbReference>
<evidence type="ECO:0000256" key="3">
    <source>
        <dbReference type="ARBA" id="ARBA00022490"/>
    </source>
</evidence>
<keyword evidence="4" id="KW-0143">Chaperone</keyword>
<dbReference type="SUPFAM" id="SSF46565">
    <property type="entry name" value="Chaperone J-domain"/>
    <property type="match status" value="1"/>
</dbReference>
<dbReference type="InterPro" id="IPR001623">
    <property type="entry name" value="DnaJ_domain"/>
</dbReference>
<proteinExistence type="predicted"/>
<evidence type="ECO:0000313" key="8">
    <source>
        <dbReference type="EMBL" id="CAG8562605.1"/>
    </source>
</evidence>
<feature type="region of interest" description="Disordered" evidence="6">
    <location>
        <begin position="96"/>
        <end position="153"/>
    </location>
</feature>
<dbReference type="CDD" id="cd06257">
    <property type="entry name" value="DnaJ"/>
    <property type="match status" value="1"/>
</dbReference>
<dbReference type="PANTHER" id="PTHR44313:SF1">
    <property type="entry name" value="DNAJ HOMOLOG SUBFAMILY C MEMBER 17"/>
    <property type="match status" value="1"/>
</dbReference>
<dbReference type="SMART" id="SM00271">
    <property type="entry name" value="DnaJ"/>
    <property type="match status" value="1"/>
</dbReference>
<dbReference type="Pfam" id="PF00226">
    <property type="entry name" value="DnaJ"/>
    <property type="match status" value="1"/>
</dbReference>
<feature type="domain" description="J" evidence="7">
    <location>
        <begin position="11"/>
        <end position="77"/>
    </location>
</feature>
<keyword evidence="9" id="KW-1185">Reference proteome</keyword>
<dbReference type="PRINTS" id="PR00625">
    <property type="entry name" value="JDOMAIN"/>
</dbReference>
<dbReference type="GO" id="GO:0005737">
    <property type="term" value="C:cytoplasm"/>
    <property type="evidence" value="ECO:0007669"/>
    <property type="project" value="UniProtKB-SubCell"/>
</dbReference>
<dbReference type="AlphaFoldDB" id="A0A9N9BDP3"/>
<evidence type="ECO:0000256" key="4">
    <source>
        <dbReference type="ARBA" id="ARBA00023186"/>
    </source>
</evidence>
<evidence type="ECO:0000313" key="9">
    <source>
        <dbReference type="Proteomes" id="UP000789739"/>
    </source>
</evidence>
<dbReference type="InterPro" id="IPR036869">
    <property type="entry name" value="J_dom_sf"/>
</dbReference>
<dbReference type="Proteomes" id="UP000789739">
    <property type="component" value="Unassembled WGS sequence"/>
</dbReference>
<evidence type="ECO:0000256" key="6">
    <source>
        <dbReference type="SAM" id="MobiDB-lite"/>
    </source>
</evidence>
<feature type="compositionally biased region" description="Basic and acidic residues" evidence="6">
    <location>
        <begin position="96"/>
        <end position="135"/>
    </location>
</feature>
<dbReference type="GO" id="GO:0005681">
    <property type="term" value="C:spliceosomal complex"/>
    <property type="evidence" value="ECO:0007669"/>
    <property type="project" value="TreeGrafter"/>
</dbReference>
<sequence length="153" mass="18034">MSQEEDEADIDYYDLLGVPQDSTNEVIDKAYRRRARKYHPDKNRDNPEAATKIFHQISKAYEILTNPQKRLVYDNARKARSALKVRHEALDARRKAMKTDLEDRENAARLEKRRKTATEESRQAKIERLKEETARRREKMGKGIYGRKQGDKS</sequence>
<protein>
    <submittedName>
        <fullName evidence="8">3378_t:CDS:1</fullName>
    </submittedName>
</protein>
<gene>
    <name evidence="8" type="ORF">PBRASI_LOCUS5670</name>
</gene>
<dbReference type="OrthoDB" id="376357at2759"/>
<dbReference type="PROSITE" id="PS00636">
    <property type="entry name" value="DNAJ_1"/>
    <property type="match status" value="1"/>
</dbReference>
<organism evidence="8 9">
    <name type="scientific">Paraglomus brasilianum</name>
    <dbReference type="NCBI Taxonomy" id="144538"/>
    <lineage>
        <taxon>Eukaryota</taxon>
        <taxon>Fungi</taxon>
        <taxon>Fungi incertae sedis</taxon>
        <taxon>Mucoromycota</taxon>
        <taxon>Glomeromycotina</taxon>
        <taxon>Glomeromycetes</taxon>
        <taxon>Paraglomerales</taxon>
        <taxon>Paraglomeraceae</taxon>
        <taxon>Paraglomus</taxon>
    </lineage>
</organism>
<evidence type="ECO:0000256" key="2">
    <source>
        <dbReference type="ARBA" id="ARBA00004496"/>
    </source>
</evidence>
<evidence type="ECO:0000256" key="5">
    <source>
        <dbReference type="ARBA" id="ARBA00023242"/>
    </source>
</evidence>
<dbReference type="Gene3D" id="1.10.287.110">
    <property type="entry name" value="DnaJ domain"/>
    <property type="match status" value="1"/>
</dbReference>
<comment type="caution">
    <text evidence="8">The sequence shown here is derived from an EMBL/GenBank/DDBJ whole genome shotgun (WGS) entry which is preliminary data.</text>
</comment>
<dbReference type="GO" id="GO:0000390">
    <property type="term" value="P:spliceosomal complex disassembly"/>
    <property type="evidence" value="ECO:0007669"/>
    <property type="project" value="TreeGrafter"/>
</dbReference>
<reference evidence="8" key="1">
    <citation type="submission" date="2021-06" db="EMBL/GenBank/DDBJ databases">
        <authorList>
            <person name="Kallberg Y."/>
            <person name="Tangrot J."/>
            <person name="Rosling A."/>
        </authorList>
    </citation>
    <scope>NUCLEOTIDE SEQUENCE</scope>
    <source>
        <strain evidence="8">BR232B</strain>
    </source>
</reference>
<keyword evidence="3" id="KW-0963">Cytoplasm</keyword>
<name>A0A9N9BDP3_9GLOM</name>
<keyword evidence="5" id="KW-0539">Nucleus</keyword>
<evidence type="ECO:0000256" key="1">
    <source>
        <dbReference type="ARBA" id="ARBA00004123"/>
    </source>
</evidence>
<dbReference type="PROSITE" id="PS50076">
    <property type="entry name" value="DNAJ_2"/>
    <property type="match status" value="1"/>
</dbReference>
<accession>A0A9N9BDP3</accession>